<gene>
    <name evidence="1" type="ORF">THF1D04_280026</name>
</gene>
<comment type="caution">
    <text evidence="1">The sequence shown here is derived from an EMBL/GenBank/DDBJ whole genome shotgun (WGS) entry which is preliminary data.</text>
</comment>
<protein>
    <submittedName>
        <fullName evidence="1">Uncharacterized protein</fullName>
    </submittedName>
</protein>
<evidence type="ECO:0000313" key="2">
    <source>
        <dbReference type="Proteomes" id="UP001295420"/>
    </source>
</evidence>
<evidence type="ECO:0000313" key="1">
    <source>
        <dbReference type="EMBL" id="CAH1530342.1"/>
    </source>
</evidence>
<dbReference type="EMBL" id="CAKMTQ010000021">
    <property type="protein sequence ID" value="CAH1530342.1"/>
    <property type="molecule type" value="Genomic_DNA"/>
</dbReference>
<proteinExistence type="predicted"/>
<name>A0AAU9Q6B5_9VIBR</name>
<accession>A0AAU9Q6B5</accession>
<organism evidence="1 2">
    <name type="scientific">Vibrio owensii</name>
    <dbReference type="NCBI Taxonomy" id="696485"/>
    <lineage>
        <taxon>Bacteria</taxon>
        <taxon>Pseudomonadati</taxon>
        <taxon>Pseudomonadota</taxon>
        <taxon>Gammaproteobacteria</taxon>
        <taxon>Vibrionales</taxon>
        <taxon>Vibrionaceae</taxon>
        <taxon>Vibrio</taxon>
    </lineage>
</organism>
<dbReference type="Proteomes" id="UP001295420">
    <property type="component" value="Unassembled WGS sequence"/>
</dbReference>
<sequence length="60" mass="6626">MIASSEILTISQNNPVLIDGSKKAYSFLESNVLVGNLSFPKNNEINLFEPSTGEKILVYH</sequence>
<reference evidence="1" key="1">
    <citation type="submission" date="2022-01" db="EMBL/GenBank/DDBJ databases">
        <authorList>
            <person name="Lagorce A."/>
        </authorList>
    </citation>
    <scope>NUCLEOTIDE SEQUENCE</scope>
    <source>
        <strain evidence="1">Th15_F1_D04</strain>
    </source>
</reference>
<dbReference type="AlphaFoldDB" id="A0AAU9Q6B5"/>